<feature type="region of interest" description="Disordered" evidence="1">
    <location>
        <begin position="504"/>
        <end position="582"/>
    </location>
</feature>
<dbReference type="Proteomes" id="UP000030758">
    <property type="component" value="Unassembled WGS sequence"/>
</dbReference>
<dbReference type="InterPro" id="IPR059069">
    <property type="entry name" value="DHD_metazoa"/>
</dbReference>
<feature type="compositionally biased region" description="Polar residues" evidence="1">
    <location>
        <begin position="34"/>
        <end position="51"/>
    </location>
</feature>
<feature type="compositionally biased region" description="Low complexity" evidence="1">
    <location>
        <begin position="775"/>
        <end position="786"/>
    </location>
</feature>
<dbReference type="Proteomes" id="UP000030764">
    <property type="component" value="Unassembled WGS sequence"/>
</dbReference>
<dbReference type="SUPFAM" id="SSF63763">
    <property type="entry name" value="SAND domain-like"/>
    <property type="match status" value="1"/>
</dbReference>
<evidence type="ECO:0000313" key="5">
    <source>
        <dbReference type="EMBL" id="KFD62720.1"/>
    </source>
</evidence>
<evidence type="ECO:0000313" key="4">
    <source>
        <dbReference type="EMBL" id="KFD49964.1"/>
    </source>
</evidence>
<dbReference type="Pfam" id="PF08782">
    <property type="entry name" value="c-SKI_SMAD_bind"/>
    <property type="match status" value="1"/>
</dbReference>
<dbReference type="AlphaFoldDB" id="A0A085MZS4"/>
<reference evidence="5 6" key="1">
    <citation type="journal article" date="2014" name="Nat. Genet.">
        <title>Genome and transcriptome of the porcine whipworm Trichuris suis.</title>
        <authorList>
            <person name="Jex A.R."/>
            <person name="Nejsum P."/>
            <person name="Schwarz E.M."/>
            <person name="Hu L."/>
            <person name="Young N.D."/>
            <person name="Hall R.S."/>
            <person name="Korhonen P.K."/>
            <person name="Liao S."/>
            <person name="Thamsborg S."/>
            <person name="Xia J."/>
            <person name="Xu P."/>
            <person name="Wang S."/>
            <person name="Scheerlinck J.P."/>
            <person name="Hofmann A."/>
            <person name="Sternberg P.W."/>
            <person name="Wang J."/>
            <person name="Gasser R.B."/>
        </authorList>
    </citation>
    <scope>NUCLEOTIDE SEQUENCE [LARGE SCALE GENOMIC DNA]</scope>
    <source>
        <strain evidence="5">DCEP-RM93F</strain>
        <strain evidence="4">DCEP-RM93M</strain>
    </source>
</reference>
<accession>A0A085MZS4</accession>
<feature type="compositionally biased region" description="Polar residues" evidence="1">
    <location>
        <begin position="532"/>
        <end position="556"/>
    </location>
</feature>
<feature type="domain" description="Putative Dachshund-homology" evidence="3">
    <location>
        <begin position="371"/>
        <end position="462"/>
    </location>
</feature>
<feature type="domain" description="c-SKI SMAD4-binding" evidence="2">
    <location>
        <begin position="672"/>
        <end position="709"/>
    </location>
</feature>
<dbReference type="EMBL" id="KL367589">
    <property type="protein sequence ID" value="KFD62720.1"/>
    <property type="molecule type" value="Genomic_DNA"/>
</dbReference>
<dbReference type="Gene3D" id="3.10.390.10">
    <property type="entry name" value="SAND domain-like"/>
    <property type="match status" value="1"/>
</dbReference>
<organism evidence="5">
    <name type="scientific">Trichuris suis</name>
    <name type="common">pig whipworm</name>
    <dbReference type="NCBI Taxonomy" id="68888"/>
    <lineage>
        <taxon>Eukaryota</taxon>
        <taxon>Metazoa</taxon>
        <taxon>Ecdysozoa</taxon>
        <taxon>Nematoda</taxon>
        <taxon>Enoplea</taxon>
        <taxon>Dorylaimia</taxon>
        <taxon>Trichinellida</taxon>
        <taxon>Trichuridae</taxon>
        <taxon>Trichuris</taxon>
    </lineage>
</organism>
<dbReference type="EMBL" id="KL363261">
    <property type="protein sequence ID" value="KFD49964.1"/>
    <property type="molecule type" value="Genomic_DNA"/>
</dbReference>
<evidence type="ECO:0000259" key="2">
    <source>
        <dbReference type="Pfam" id="PF08782"/>
    </source>
</evidence>
<dbReference type="InterPro" id="IPR010919">
    <property type="entry name" value="SAND-like_dom_sf"/>
</dbReference>
<evidence type="ECO:0000313" key="6">
    <source>
        <dbReference type="Proteomes" id="UP000030764"/>
    </source>
</evidence>
<feature type="region of interest" description="Disordered" evidence="1">
    <location>
        <begin position="756"/>
        <end position="813"/>
    </location>
</feature>
<feature type="region of interest" description="Disordered" evidence="1">
    <location>
        <begin position="27"/>
        <end position="51"/>
    </location>
</feature>
<proteinExistence type="predicted"/>
<feature type="compositionally biased region" description="Low complexity" evidence="1">
    <location>
        <begin position="803"/>
        <end position="813"/>
    </location>
</feature>
<evidence type="ECO:0000259" key="3">
    <source>
        <dbReference type="Pfam" id="PF25867"/>
    </source>
</evidence>
<name>A0A085MZS4_9BILA</name>
<dbReference type="GO" id="GO:0046332">
    <property type="term" value="F:SMAD binding"/>
    <property type="evidence" value="ECO:0007669"/>
    <property type="project" value="InterPro"/>
</dbReference>
<gene>
    <name evidence="4" type="ORF">M513_09178</name>
    <name evidence="5" type="ORF">M514_09178</name>
</gene>
<evidence type="ECO:0000256" key="1">
    <source>
        <dbReference type="SAM" id="MobiDB-lite"/>
    </source>
</evidence>
<keyword evidence="6" id="KW-1185">Reference proteome</keyword>
<feature type="compositionally biased region" description="Polar residues" evidence="1">
    <location>
        <begin position="505"/>
        <end position="516"/>
    </location>
</feature>
<sequence length="890" mass="98098">MLDTSLPPNVLCSSTVVSRCQMSAHKAPPMDLNGLQSSPEEARSGSSTTTDMQSALDCIIKDLKDSFAVKDGDGYSSSPGEPLIDDVKPSLYLAVTDHRDDVPISLYNGSGNLCPSVDSFQYGSSVEPSPPVDHLIHHQNASTSASADLTPFDASAIDGGAVSMFQVTDDEMPLFSPADIKSLLKEDTVFPEFVLPFAFIADQQHVSSNDNRRLYTNCNDQFVTPTVPKINFVNMAGRSPMPDMTKIMGYDFTTHPVDGLTESHVCVTDVFRTFFSSHHWDEFKDILKRNQVKCFSTMGKSCRGVPEVFDVVSVKEVERLLFNNQARKNGFVRCTSLDCDADKVIMTSETQTGELSSGIRTRHSDRSDINYVEIEGVAIPSIHVNGVQSVRAVDLITMVLVPRQLHLTVKHLCLFKSVCAALGVPVDKCSHNQKSRLVVCANSYRSSSLHVVPVDCVPILTNHYKEMAEKKAVDGAVKDHLAEEMDESKPLGSPMADMTCPRVSNAGTPYGSTTVAGPTTGRGGRRPRKVDTSSSIVGEGTSEQQLKSVQMSTGTLSRRGRKRKSFTPGHSPLANKKSLPNNHLRLWDTYNEQKSPKQSPAPAYAQPKPLSPTVTVQVDLQRDFTLGCDMTRAKAKWAPFAESDYRFYVDCQRERPLPVFVYNRRGYLGPGGLYMGDLFVSRDAPCIWCTSCNKMYSVVAFTYHVHGSRTPVCRAFLMVTPESRMDKRLMNQWVKFKSRVEKYRLEVFGDATTVTTTVDRDGSSSRSMAPRKRSQPWWPSSSTSTTRQHDDKAATAGGGGGPSSSSGEQQASSAAAVVVKRPIHEMGGLLNKATNGLVPPFYVEKLAEATNMEASLINQYHMNWQKRPFLEQIGLKCKLREGQLHTWVCT</sequence>
<dbReference type="Pfam" id="PF25867">
    <property type="entry name" value="HTH_75"/>
    <property type="match status" value="1"/>
</dbReference>
<dbReference type="InterPro" id="IPR014890">
    <property type="entry name" value="c-SKI_SMAD4-bd_dom"/>
</dbReference>
<protein>
    <submittedName>
        <fullName evidence="5">Uncharacterized protein</fullName>
    </submittedName>
</protein>